<dbReference type="AlphaFoldDB" id="A0A3S4TAL9"/>
<dbReference type="SUPFAM" id="SSF53850">
    <property type="entry name" value="Periplasmic binding protein-like II"/>
    <property type="match status" value="2"/>
</dbReference>
<gene>
    <name evidence="2" type="primary">oppA</name>
    <name evidence="2" type="ORF">NCTC11923_00021</name>
</gene>
<dbReference type="RefSeq" id="WP_232012049.1">
    <property type="nucleotide sequence ID" value="NZ_CBCRWE010000059.1"/>
</dbReference>
<dbReference type="Gene3D" id="3.10.105.10">
    <property type="entry name" value="Dipeptide-binding Protein, Domain 3"/>
    <property type="match status" value="2"/>
</dbReference>
<evidence type="ECO:0000259" key="1">
    <source>
        <dbReference type="Pfam" id="PF00496"/>
    </source>
</evidence>
<dbReference type="CDD" id="cd00995">
    <property type="entry name" value="PBP2_NikA_DppA_OppA_like"/>
    <property type="match status" value="1"/>
</dbReference>
<accession>A0A3S4TAL9</accession>
<feature type="domain" description="Solute-binding protein family 5" evidence="1">
    <location>
        <begin position="155"/>
        <end position="443"/>
    </location>
</feature>
<dbReference type="EMBL" id="LR134363">
    <property type="protein sequence ID" value="VEG73416.1"/>
    <property type="molecule type" value="Genomic_DNA"/>
</dbReference>
<organism evidence="2 3">
    <name type="scientific">Actinomyces slackii</name>
    <dbReference type="NCBI Taxonomy" id="52774"/>
    <lineage>
        <taxon>Bacteria</taxon>
        <taxon>Bacillati</taxon>
        <taxon>Actinomycetota</taxon>
        <taxon>Actinomycetes</taxon>
        <taxon>Actinomycetales</taxon>
        <taxon>Actinomycetaceae</taxon>
        <taxon>Actinomyces</taxon>
    </lineage>
</organism>
<dbReference type="InterPro" id="IPR000914">
    <property type="entry name" value="SBP_5_dom"/>
</dbReference>
<dbReference type="Pfam" id="PF00496">
    <property type="entry name" value="SBP_bac_5"/>
    <property type="match status" value="1"/>
</dbReference>
<keyword evidence="3" id="KW-1185">Reference proteome</keyword>
<dbReference type="GO" id="GO:0015833">
    <property type="term" value="P:peptide transport"/>
    <property type="evidence" value="ECO:0007669"/>
    <property type="project" value="TreeGrafter"/>
</dbReference>
<dbReference type="STRING" id="1278298.GCA_000428685_02002"/>
<protein>
    <submittedName>
        <fullName evidence="2">Periplasmic oligopeptide-binding protein</fullName>
    </submittedName>
</protein>
<dbReference type="Proteomes" id="UP000276899">
    <property type="component" value="Chromosome"/>
</dbReference>
<proteinExistence type="predicted"/>
<name>A0A3S4TAL9_9ACTO</name>
<dbReference type="GO" id="GO:1904680">
    <property type="term" value="F:peptide transmembrane transporter activity"/>
    <property type="evidence" value="ECO:0007669"/>
    <property type="project" value="TreeGrafter"/>
</dbReference>
<dbReference type="Gene3D" id="3.40.190.10">
    <property type="entry name" value="Periplasmic binding protein-like II"/>
    <property type="match status" value="2"/>
</dbReference>
<reference evidence="2 3" key="1">
    <citation type="submission" date="2018-12" db="EMBL/GenBank/DDBJ databases">
        <authorList>
            <consortium name="Pathogen Informatics"/>
        </authorList>
    </citation>
    <scope>NUCLEOTIDE SEQUENCE [LARGE SCALE GENOMIC DNA]</scope>
    <source>
        <strain evidence="2 3">NCTC11923</strain>
    </source>
</reference>
<sequence>MVGAFRTGWQADYPSMANFLGSQYKTGAGSNDTDYSNADFDSLLDQAAAASDEATALSLHEQAQTALFADLPAIPLWYQNGFGGYSNNVSNVTFQWNSVPAYHAITTTSKDGVVLANGTEPQNPLIPSNTNEVGGGRVVDLLFARLVRYEADGSVVNEVAESIETTDNKTFTVKIKPGWTFSDGTPVTSDSFIKAWNYGAMMKNKHLSSYFYEPIKGFSAEKDSELTGLVKVDDTTFTIELVEPASDFALRLGYSAFAPLPESAFADMEAFGKAPIGNGQYTLQSWDHDSQIVLVKNPSYNGGAPAANEGITFTLYTDYDSAYNDLLADAVDVIDAIPDSALSKFRDELGSRAVNQPGAVFQAFAINVKAEHWGMDEEGRARRAALSRAINRKEICDTLYYGTRTPASDFTSPVISGWKEAVPGNEVLAFDADAAKKLWEQAEAIAKF</sequence>
<dbReference type="InterPro" id="IPR039424">
    <property type="entry name" value="SBP_5"/>
</dbReference>
<evidence type="ECO:0000313" key="3">
    <source>
        <dbReference type="Proteomes" id="UP000276899"/>
    </source>
</evidence>
<evidence type="ECO:0000313" key="2">
    <source>
        <dbReference type="EMBL" id="VEG73416.1"/>
    </source>
</evidence>
<dbReference type="PANTHER" id="PTHR30290:SF83">
    <property type="entry name" value="ABC TRANSPORTER SUBSTRATE-BINDING PROTEIN"/>
    <property type="match status" value="1"/>
</dbReference>
<dbReference type="Gene3D" id="3.90.76.10">
    <property type="entry name" value="Dipeptide-binding Protein, Domain 1"/>
    <property type="match status" value="1"/>
</dbReference>
<dbReference type="KEGG" id="asla:NCTC11923_00021"/>
<dbReference type="PANTHER" id="PTHR30290">
    <property type="entry name" value="PERIPLASMIC BINDING COMPONENT OF ABC TRANSPORTER"/>
    <property type="match status" value="1"/>
</dbReference>